<dbReference type="Pfam" id="PF00447">
    <property type="entry name" value="HSF_DNA-bind"/>
    <property type="match status" value="1"/>
</dbReference>
<comment type="similarity">
    <text evidence="10">Belongs to the HSF family.</text>
</comment>
<dbReference type="GO" id="GO:0000978">
    <property type="term" value="F:RNA polymerase II cis-regulatory region sequence-specific DNA binding"/>
    <property type="evidence" value="ECO:0007669"/>
    <property type="project" value="TreeGrafter"/>
</dbReference>
<dbReference type="AlphaFoldDB" id="A0A9Q0C656"/>
<evidence type="ECO:0000259" key="13">
    <source>
        <dbReference type="PROSITE" id="PS00434"/>
    </source>
</evidence>
<dbReference type="SMART" id="SM00415">
    <property type="entry name" value="HSF"/>
    <property type="match status" value="1"/>
</dbReference>
<evidence type="ECO:0000256" key="2">
    <source>
        <dbReference type="ARBA" id="ARBA00011233"/>
    </source>
</evidence>
<dbReference type="GO" id="GO:0006357">
    <property type="term" value="P:regulation of transcription by RNA polymerase II"/>
    <property type="evidence" value="ECO:0007669"/>
    <property type="project" value="TreeGrafter"/>
</dbReference>
<dbReference type="PANTHER" id="PTHR10015:SF445">
    <property type="entry name" value="HEAT STRESS TRANSCRIPTION FACTOR A-4B-LIKE"/>
    <property type="match status" value="1"/>
</dbReference>
<evidence type="ECO:0000256" key="3">
    <source>
        <dbReference type="ARBA" id="ARBA00022553"/>
    </source>
</evidence>
<dbReference type="InterPro" id="IPR036390">
    <property type="entry name" value="WH_DNA-bd_sf"/>
</dbReference>
<dbReference type="GO" id="GO:0003700">
    <property type="term" value="F:DNA-binding transcription factor activity"/>
    <property type="evidence" value="ECO:0007669"/>
    <property type="project" value="InterPro"/>
</dbReference>
<feature type="region of interest" description="Disordered" evidence="12">
    <location>
        <begin position="278"/>
        <end position="298"/>
    </location>
</feature>
<dbReference type="FunFam" id="1.10.10.10:FF:000057">
    <property type="entry name" value="Heat shock transcription factor 1"/>
    <property type="match status" value="1"/>
</dbReference>
<comment type="subcellular location">
    <subcellularLocation>
        <location evidence="1">Nucleus</location>
    </subcellularLocation>
</comment>
<evidence type="ECO:0000256" key="9">
    <source>
        <dbReference type="ARBA" id="ARBA00023242"/>
    </source>
</evidence>
<dbReference type="PRINTS" id="PR00056">
    <property type="entry name" value="HSFDOMAIN"/>
</dbReference>
<dbReference type="Proteomes" id="UP001151287">
    <property type="component" value="Unassembled WGS sequence"/>
</dbReference>
<evidence type="ECO:0000256" key="1">
    <source>
        <dbReference type="ARBA" id="ARBA00004123"/>
    </source>
</evidence>
<name>A0A9Q0C656_9POAL</name>
<protein>
    <recommendedName>
        <fullName evidence="13">HSF-type DNA-binding domain-containing protein</fullName>
    </recommendedName>
</protein>
<evidence type="ECO:0000256" key="12">
    <source>
        <dbReference type="SAM" id="MobiDB-lite"/>
    </source>
</evidence>
<keyword evidence="15" id="KW-1185">Reference proteome</keyword>
<dbReference type="SUPFAM" id="SSF46785">
    <property type="entry name" value="Winged helix' DNA-binding domain"/>
    <property type="match status" value="1"/>
</dbReference>
<keyword evidence="8" id="KW-0804">Transcription</keyword>
<comment type="caution">
    <text evidence="14">The sequence shown here is derived from an EMBL/GenBank/DDBJ whole genome shotgun (WGS) entry which is preliminary data.</text>
</comment>
<dbReference type="InterPro" id="IPR036388">
    <property type="entry name" value="WH-like_DNA-bd_sf"/>
</dbReference>
<proteinExistence type="inferred from homology"/>
<evidence type="ECO:0000256" key="10">
    <source>
        <dbReference type="RuleBase" id="RU004020"/>
    </source>
</evidence>
<accession>A0A9Q0C656</accession>
<dbReference type="GO" id="GO:0034605">
    <property type="term" value="P:cellular response to heat"/>
    <property type="evidence" value="ECO:0007669"/>
    <property type="project" value="TreeGrafter"/>
</dbReference>
<feature type="compositionally biased region" description="Basic and acidic residues" evidence="12">
    <location>
        <begin position="364"/>
        <end position="377"/>
    </location>
</feature>
<keyword evidence="5" id="KW-0346">Stress response</keyword>
<keyword evidence="9" id="KW-0539">Nucleus</keyword>
<evidence type="ECO:0000256" key="6">
    <source>
        <dbReference type="ARBA" id="ARBA00023054"/>
    </source>
</evidence>
<keyword evidence="4" id="KW-0805">Transcription regulation</keyword>
<gene>
    <name evidence="14" type="ORF">LUZ63_019411</name>
</gene>
<dbReference type="InterPro" id="IPR000232">
    <property type="entry name" value="HSF_DNA-bd"/>
</dbReference>
<dbReference type="PANTHER" id="PTHR10015">
    <property type="entry name" value="HEAT SHOCK TRANSCRIPTION FACTOR"/>
    <property type="match status" value="1"/>
</dbReference>
<feature type="compositionally biased region" description="Polar residues" evidence="12">
    <location>
        <begin position="278"/>
        <end position="297"/>
    </location>
</feature>
<feature type="coiled-coil region" evidence="11">
    <location>
        <begin position="122"/>
        <end position="176"/>
    </location>
</feature>
<comment type="subunit">
    <text evidence="2">Homotrimer.</text>
</comment>
<dbReference type="PROSITE" id="PS00434">
    <property type="entry name" value="HSF_DOMAIN"/>
    <property type="match status" value="1"/>
</dbReference>
<reference evidence="14" key="1">
    <citation type="journal article" date="2022" name="Cell">
        <title>Repeat-based holocentromeres influence genome architecture and karyotype evolution.</title>
        <authorList>
            <person name="Hofstatter P.G."/>
            <person name="Thangavel G."/>
            <person name="Lux T."/>
            <person name="Neumann P."/>
            <person name="Vondrak T."/>
            <person name="Novak P."/>
            <person name="Zhang M."/>
            <person name="Costa L."/>
            <person name="Castellani M."/>
            <person name="Scott A."/>
            <person name="Toegelov H."/>
            <person name="Fuchs J."/>
            <person name="Mata-Sucre Y."/>
            <person name="Dias Y."/>
            <person name="Vanzela A.L.L."/>
            <person name="Huettel B."/>
            <person name="Almeida C.C.S."/>
            <person name="Simkova H."/>
            <person name="Souza G."/>
            <person name="Pedrosa-Harand A."/>
            <person name="Macas J."/>
            <person name="Mayer K.F.X."/>
            <person name="Houben A."/>
            <person name="Marques A."/>
        </authorList>
    </citation>
    <scope>NUCLEOTIDE SEQUENCE</scope>
    <source>
        <strain evidence="14">RhyBre1mFocal</strain>
    </source>
</reference>
<dbReference type="OrthoDB" id="60033at2759"/>
<evidence type="ECO:0000313" key="14">
    <source>
        <dbReference type="EMBL" id="KAJ1688021.1"/>
    </source>
</evidence>
<evidence type="ECO:0000256" key="4">
    <source>
        <dbReference type="ARBA" id="ARBA00023015"/>
    </source>
</evidence>
<evidence type="ECO:0000313" key="15">
    <source>
        <dbReference type="Proteomes" id="UP001151287"/>
    </source>
</evidence>
<keyword evidence="3" id="KW-0597">Phosphoprotein</keyword>
<evidence type="ECO:0000256" key="8">
    <source>
        <dbReference type="ARBA" id="ARBA00023163"/>
    </source>
</evidence>
<evidence type="ECO:0000256" key="11">
    <source>
        <dbReference type="SAM" id="Coils"/>
    </source>
</evidence>
<feature type="region of interest" description="Disordered" evidence="12">
    <location>
        <begin position="356"/>
        <end position="377"/>
    </location>
</feature>
<keyword evidence="7" id="KW-0238">DNA-binding</keyword>
<dbReference type="Gene3D" id="1.10.10.10">
    <property type="entry name" value="Winged helix-like DNA-binding domain superfamily/Winged helix DNA-binding domain"/>
    <property type="match status" value="1"/>
</dbReference>
<dbReference type="GO" id="GO:0005634">
    <property type="term" value="C:nucleus"/>
    <property type="evidence" value="ECO:0007669"/>
    <property type="project" value="UniProtKB-SubCell"/>
</dbReference>
<keyword evidence="6 11" id="KW-0175">Coiled coil</keyword>
<evidence type="ECO:0000256" key="5">
    <source>
        <dbReference type="ARBA" id="ARBA00023016"/>
    </source>
</evidence>
<organism evidence="14 15">
    <name type="scientific">Rhynchospora breviuscula</name>
    <dbReference type="NCBI Taxonomy" id="2022672"/>
    <lineage>
        <taxon>Eukaryota</taxon>
        <taxon>Viridiplantae</taxon>
        <taxon>Streptophyta</taxon>
        <taxon>Embryophyta</taxon>
        <taxon>Tracheophyta</taxon>
        <taxon>Spermatophyta</taxon>
        <taxon>Magnoliopsida</taxon>
        <taxon>Liliopsida</taxon>
        <taxon>Poales</taxon>
        <taxon>Cyperaceae</taxon>
        <taxon>Cyperoideae</taxon>
        <taxon>Rhynchosporeae</taxon>
        <taxon>Rhynchospora</taxon>
    </lineage>
</organism>
<sequence>MEMMESAQGNSNSLPPFLTKTYEMVDDSSTNHIVSWSSSNSSFIVWDPQKLATELLSKFFKHKNFSSFVRQLNTYGFHKVDPEQWEFANDDFVRGQRHRLKNIHRRKPMFSHSSQIQPGGTGPQAEAERHELQEEIDKLKLDKGGLISEIQKHAEKKDIDQKMQYLEEKLLVLEDRQKYLISYLGQIVSKPGFMSNFQCRTDHVNKRRRHEDADMVESTILPLTGLDTEPFDRIESSLNSLENFFRGVSEAYGEEDMYYDRIATPSVPTSTVVLTELNTSSEETNGPNLADSTSHSESPAVAVAEVAATPEVRNKVSEIDMNLEPTAAEVESSPAENQNRNTGQNDVFWQQFLQEQPGSNEEVQSERRDPADTRNVKEGFWLNRKNVDNLTEKMGHLTSVAKT</sequence>
<feature type="domain" description="HSF-type DNA-binding" evidence="13">
    <location>
        <begin position="56"/>
        <end position="80"/>
    </location>
</feature>
<evidence type="ECO:0000256" key="7">
    <source>
        <dbReference type="ARBA" id="ARBA00023125"/>
    </source>
</evidence>
<dbReference type="EMBL" id="JAMQYH010000005">
    <property type="protein sequence ID" value="KAJ1688021.1"/>
    <property type="molecule type" value="Genomic_DNA"/>
</dbReference>